<dbReference type="InterPro" id="IPR051358">
    <property type="entry name" value="TF_AMS/ICE1/BHLH6-like"/>
</dbReference>
<dbReference type="GO" id="GO:0046983">
    <property type="term" value="F:protein dimerization activity"/>
    <property type="evidence" value="ECO:0007669"/>
    <property type="project" value="InterPro"/>
</dbReference>
<organism evidence="7 8">
    <name type="scientific">Musa troglodytarum</name>
    <name type="common">fe'i banana</name>
    <dbReference type="NCBI Taxonomy" id="320322"/>
    <lineage>
        <taxon>Eukaryota</taxon>
        <taxon>Viridiplantae</taxon>
        <taxon>Streptophyta</taxon>
        <taxon>Embryophyta</taxon>
        <taxon>Tracheophyta</taxon>
        <taxon>Spermatophyta</taxon>
        <taxon>Magnoliopsida</taxon>
        <taxon>Liliopsida</taxon>
        <taxon>Zingiberales</taxon>
        <taxon>Musaceae</taxon>
        <taxon>Musa</taxon>
    </lineage>
</organism>
<gene>
    <name evidence="7" type="ORF">MUK42_12788</name>
</gene>
<dbReference type="EMBL" id="CP097510">
    <property type="protein sequence ID" value="URE30742.1"/>
    <property type="molecule type" value="Genomic_DNA"/>
</dbReference>
<evidence type="ECO:0000256" key="5">
    <source>
        <dbReference type="ARBA" id="ARBA00023242"/>
    </source>
</evidence>
<proteinExistence type="inferred from homology"/>
<feature type="domain" description="BHLH" evidence="6">
    <location>
        <begin position="54"/>
        <end position="103"/>
    </location>
</feature>
<comment type="similarity">
    <text evidence="2">Belongs to the bHLH protein family.</text>
</comment>
<keyword evidence="8" id="KW-1185">Reference proteome</keyword>
<evidence type="ECO:0000256" key="1">
    <source>
        <dbReference type="ARBA" id="ARBA00004123"/>
    </source>
</evidence>
<evidence type="ECO:0000256" key="4">
    <source>
        <dbReference type="ARBA" id="ARBA00023163"/>
    </source>
</evidence>
<dbReference type="GO" id="GO:0003700">
    <property type="term" value="F:DNA-binding transcription factor activity"/>
    <property type="evidence" value="ECO:0007669"/>
    <property type="project" value="TreeGrafter"/>
</dbReference>
<dbReference type="InterPro" id="IPR054502">
    <property type="entry name" value="bHLH-TF_ACT-like_plant"/>
</dbReference>
<keyword evidence="3" id="KW-0805">Transcription regulation</keyword>
<dbReference type="Pfam" id="PF00010">
    <property type="entry name" value="HLH"/>
    <property type="match status" value="1"/>
</dbReference>
<protein>
    <recommendedName>
        <fullName evidence="6">BHLH domain-containing protein</fullName>
    </recommendedName>
</protein>
<comment type="subcellular location">
    <subcellularLocation>
        <location evidence="1">Nucleus</location>
    </subcellularLocation>
</comment>
<dbReference type="PANTHER" id="PTHR31945">
    <property type="entry name" value="TRANSCRIPTION FACTOR SCREAM2-RELATED"/>
    <property type="match status" value="1"/>
</dbReference>
<dbReference type="AlphaFoldDB" id="A0A9E7KSY3"/>
<dbReference type="SUPFAM" id="SSF47459">
    <property type="entry name" value="HLH, helix-loop-helix DNA-binding domain"/>
    <property type="match status" value="1"/>
</dbReference>
<evidence type="ECO:0000313" key="8">
    <source>
        <dbReference type="Proteomes" id="UP001055439"/>
    </source>
</evidence>
<dbReference type="OrthoDB" id="10333058at2759"/>
<sequence>MRAFLGLMDADPSEYANYWEIKRFLEAEELCSLGFDETLSGYCNSSSPDMAAQSAPPNSIIKERERRKRLNRTLYNLRSVVPNVTKMSKAAILFDAINYIQQLQEQERSLLEEISEQESHSKRVAPVDAELCHAQAKKRRTAPRSSCSAESELPMMPSVEAMEVSVRELGNGISVISITCSKKRHVMVRVWEVVESLDLRIMSAGVASRSGIVFHTLMVEVDAGQSAHLKEKIEATFVHLMPQETTASFREAEPNIARPRTPMFYA</sequence>
<name>A0A9E7KSY3_9LILI</name>
<keyword evidence="4" id="KW-0804">Transcription</keyword>
<dbReference type="GO" id="GO:0043565">
    <property type="term" value="F:sequence-specific DNA binding"/>
    <property type="evidence" value="ECO:0007669"/>
    <property type="project" value="TreeGrafter"/>
</dbReference>
<keyword evidence="5" id="KW-0539">Nucleus</keyword>
<dbReference type="InterPro" id="IPR011598">
    <property type="entry name" value="bHLH_dom"/>
</dbReference>
<evidence type="ECO:0000256" key="2">
    <source>
        <dbReference type="ARBA" id="ARBA00005510"/>
    </source>
</evidence>
<dbReference type="InterPro" id="IPR036638">
    <property type="entry name" value="HLH_DNA-bd_sf"/>
</dbReference>
<accession>A0A9E7KSY3</accession>
<evidence type="ECO:0000259" key="6">
    <source>
        <dbReference type="PROSITE" id="PS50888"/>
    </source>
</evidence>
<evidence type="ECO:0000313" key="7">
    <source>
        <dbReference type="EMBL" id="URE30742.1"/>
    </source>
</evidence>
<dbReference type="SMART" id="SM00353">
    <property type="entry name" value="HLH"/>
    <property type="match status" value="1"/>
</dbReference>
<dbReference type="PROSITE" id="PS50888">
    <property type="entry name" value="BHLH"/>
    <property type="match status" value="1"/>
</dbReference>
<dbReference type="GO" id="GO:0005634">
    <property type="term" value="C:nucleus"/>
    <property type="evidence" value="ECO:0007669"/>
    <property type="project" value="UniProtKB-SubCell"/>
</dbReference>
<evidence type="ECO:0000256" key="3">
    <source>
        <dbReference type="ARBA" id="ARBA00023015"/>
    </source>
</evidence>
<dbReference type="Gene3D" id="4.10.280.10">
    <property type="entry name" value="Helix-loop-helix DNA-binding domain"/>
    <property type="match status" value="1"/>
</dbReference>
<dbReference type="Proteomes" id="UP001055439">
    <property type="component" value="Chromosome 8"/>
</dbReference>
<dbReference type="Pfam" id="PF22754">
    <property type="entry name" value="bHLH-TF_ACT-like_plant"/>
    <property type="match status" value="1"/>
</dbReference>
<reference evidence="7" key="1">
    <citation type="submission" date="2022-05" db="EMBL/GenBank/DDBJ databases">
        <title>The Musa troglodytarum L. genome provides insights into the mechanism of non-climacteric behaviour and enrichment of carotenoids.</title>
        <authorList>
            <person name="Wang J."/>
        </authorList>
    </citation>
    <scope>NUCLEOTIDE SEQUENCE</scope>
    <source>
        <tissue evidence="7">Leaf</tissue>
    </source>
</reference>
<dbReference type="PANTHER" id="PTHR31945:SF26">
    <property type="entry name" value="TRANSCRIPTION FACTOR BHLH35"/>
    <property type="match status" value="1"/>
</dbReference>